<feature type="region of interest" description="Disordered" evidence="1">
    <location>
        <begin position="434"/>
        <end position="496"/>
    </location>
</feature>
<reference evidence="3" key="2">
    <citation type="journal article" date="2011" name="Proc. Natl. Acad. Sci. U.S.A.">
        <title>Obligate biotrophy features unraveled by the genomic analysis of rust fungi.</title>
        <authorList>
            <person name="Duplessis S."/>
            <person name="Cuomo C.A."/>
            <person name="Lin Y.-C."/>
            <person name="Aerts A."/>
            <person name="Tisserant E."/>
            <person name="Veneault-Fourrey C."/>
            <person name="Joly D.L."/>
            <person name="Hacquard S."/>
            <person name="Amselem J."/>
            <person name="Cantarel B.L."/>
            <person name="Chiu R."/>
            <person name="Coutinho P.M."/>
            <person name="Feau N."/>
            <person name="Field M."/>
            <person name="Frey P."/>
            <person name="Gelhaye E."/>
            <person name="Goldberg J."/>
            <person name="Grabherr M.G."/>
            <person name="Kodira C.D."/>
            <person name="Kohler A."/>
            <person name="Kuees U."/>
            <person name="Lindquist E.A."/>
            <person name="Lucas S.M."/>
            <person name="Mago R."/>
            <person name="Mauceli E."/>
            <person name="Morin E."/>
            <person name="Murat C."/>
            <person name="Pangilinan J.L."/>
            <person name="Park R."/>
            <person name="Pearson M."/>
            <person name="Quesneville H."/>
            <person name="Rouhier N."/>
            <person name="Sakthikumar S."/>
            <person name="Salamov A.A."/>
            <person name="Schmutz J."/>
            <person name="Selles B."/>
            <person name="Shapiro H."/>
            <person name="Tanguay P."/>
            <person name="Tuskan G.A."/>
            <person name="Henrissat B."/>
            <person name="Van de Peer Y."/>
            <person name="Rouze P."/>
            <person name="Ellis J.G."/>
            <person name="Dodds P.N."/>
            <person name="Schein J.E."/>
            <person name="Zhong S."/>
            <person name="Hamelin R.C."/>
            <person name="Grigoriev I.V."/>
            <person name="Szabo L.J."/>
            <person name="Martin F."/>
        </authorList>
    </citation>
    <scope>NUCLEOTIDE SEQUENCE [LARGE SCALE GENOMIC DNA]</scope>
    <source>
        <strain evidence="3">CRL 75-36-700-3 / race SCCL</strain>
    </source>
</reference>
<dbReference type="OrthoDB" id="2514177at2759"/>
<dbReference type="KEGG" id="pgr:PGTG_20039"/>
<dbReference type="Proteomes" id="UP000008783">
    <property type="component" value="Unassembled WGS sequence"/>
</dbReference>
<dbReference type="VEuPathDB" id="FungiDB:PGTG_20039"/>
<dbReference type="HOGENOM" id="CLU_035345_0_0_1"/>
<evidence type="ECO:0000256" key="1">
    <source>
        <dbReference type="SAM" id="MobiDB-lite"/>
    </source>
</evidence>
<dbReference type="GeneID" id="10535751"/>
<accession>E3LBX8</accession>
<sequence length="496" mass="55922">MASDIRNTHSPPQTNNPWHNEVNRHRPVSRNSPAAFAINAKNGADPQRHPSRSRSRNAPHNRTNDRRQDEDKDGDVPIYTANKVNRFLAEALVQSLYQGKTPGQIVSNVVSRMSSADKLQPNGSNFAVWELMMRERALEIFSVPMCSMHWSILRHPNCYEMFTYLNSRFFTVTRAEQMMCWDKLINFKLSDFLSSAEAVTKLYKTLDDFVSFGLDLNRETIGGLALQSSIEAGSELRREVDCRVEQDLGGTSKTLSKKAVTPDQILKHIDIVKRQLDLGSSRSSTFSASAPQAHQATADTHSDQAREFYDPQTWPNTPEQVEGMAISGPQCWNCRSPDHLLSKFRLPRRIDFDRPPSSSNLWRRQPQHPVGNRSGHAPVMAPGNFQAWYPIVNPPGYQHCGYQSAQSPYTPPPTSLPGQQPAKRADLYRPDYRQRTPQHQPKSQSQASANAVDASNPSEEPDHHQSQPSQDCYHPPSPIQESTSRMIEIGVFDEGL</sequence>
<dbReference type="RefSeq" id="XP_003338472.2">
    <property type="nucleotide sequence ID" value="XM_003338424.2"/>
</dbReference>
<feature type="region of interest" description="Disordered" evidence="1">
    <location>
        <begin position="402"/>
        <end position="422"/>
    </location>
</feature>
<evidence type="ECO:0000313" key="3">
    <source>
        <dbReference type="Proteomes" id="UP000008783"/>
    </source>
</evidence>
<gene>
    <name evidence="2" type="ORF">PGTG_20039</name>
</gene>
<feature type="region of interest" description="Disordered" evidence="1">
    <location>
        <begin position="352"/>
        <end position="377"/>
    </location>
</feature>
<dbReference type="EMBL" id="DS178433">
    <property type="protein sequence ID" value="EFP94053.2"/>
    <property type="molecule type" value="Genomic_DNA"/>
</dbReference>
<feature type="compositionally biased region" description="Polar residues" evidence="1">
    <location>
        <begin position="435"/>
        <end position="458"/>
    </location>
</feature>
<protein>
    <submittedName>
        <fullName evidence="2">Uncharacterized protein</fullName>
    </submittedName>
</protein>
<dbReference type="InParanoid" id="E3LBX8"/>
<organism evidence="2 3">
    <name type="scientific">Puccinia graminis f. sp. tritici (strain CRL 75-36-700-3 / race SCCL)</name>
    <name type="common">Black stem rust fungus</name>
    <dbReference type="NCBI Taxonomy" id="418459"/>
    <lineage>
        <taxon>Eukaryota</taxon>
        <taxon>Fungi</taxon>
        <taxon>Dikarya</taxon>
        <taxon>Basidiomycota</taxon>
        <taxon>Pucciniomycotina</taxon>
        <taxon>Pucciniomycetes</taxon>
        <taxon>Pucciniales</taxon>
        <taxon>Pucciniaceae</taxon>
        <taxon>Puccinia</taxon>
    </lineage>
</organism>
<feature type="compositionally biased region" description="Polar residues" evidence="1">
    <location>
        <begin position="8"/>
        <end position="18"/>
    </location>
</feature>
<feature type="compositionally biased region" description="Polar residues" evidence="1">
    <location>
        <begin position="290"/>
        <end position="299"/>
    </location>
</feature>
<feature type="region of interest" description="Disordered" evidence="1">
    <location>
        <begin position="282"/>
        <end position="304"/>
    </location>
</feature>
<feature type="region of interest" description="Disordered" evidence="1">
    <location>
        <begin position="1"/>
        <end position="77"/>
    </location>
</feature>
<dbReference type="AlphaFoldDB" id="E3LBX8"/>
<evidence type="ECO:0000313" key="2">
    <source>
        <dbReference type="EMBL" id="EFP94053.2"/>
    </source>
</evidence>
<keyword evidence="3" id="KW-1185">Reference proteome</keyword>
<feature type="compositionally biased region" description="Basic residues" evidence="1">
    <location>
        <begin position="49"/>
        <end position="59"/>
    </location>
</feature>
<reference key="1">
    <citation type="submission" date="2007-01" db="EMBL/GenBank/DDBJ databases">
        <title>The Genome Sequence of Puccinia graminis f. sp. tritici Strain CRL 75-36-700-3.</title>
        <authorList>
            <consortium name="The Broad Institute Genome Sequencing Platform"/>
            <person name="Birren B."/>
            <person name="Lander E."/>
            <person name="Galagan J."/>
            <person name="Nusbaum C."/>
            <person name="Devon K."/>
            <person name="Cuomo C."/>
            <person name="Jaffe D."/>
            <person name="Butler J."/>
            <person name="Alvarez P."/>
            <person name="Gnerre S."/>
            <person name="Grabherr M."/>
            <person name="Mauceli E."/>
            <person name="Brockman W."/>
            <person name="Young S."/>
            <person name="LaButti K."/>
            <person name="Sykes S."/>
            <person name="DeCaprio D."/>
            <person name="Crawford M."/>
            <person name="Koehrsen M."/>
            <person name="Engels R."/>
            <person name="Montgomery P."/>
            <person name="Pearson M."/>
            <person name="Howarth C."/>
            <person name="Larson L."/>
            <person name="White J."/>
            <person name="Zeng Q."/>
            <person name="Kodira C."/>
            <person name="Yandava C."/>
            <person name="Alvarado L."/>
            <person name="O'Leary S."/>
            <person name="Szabo L."/>
            <person name="Dean R."/>
            <person name="Schein J."/>
        </authorList>
    </citation>
    <scope>NUCLEOTIDE SEQUENCE</scope>
    <source>
        <strain>CRL 75-36-700-3</strain>
    </source>
</reference>
<proteinExistence type="predicted"/>
<name>E3LBX8_PUCGT</name>